<dbReference type="AlphaFoldDB" id="A0A0R1UMD8"/>
<dbReference type="GO" id="GO:0046872">
    <property type="term" value="F:metal ion binding"/>
    <property type="evidence" value="ECO:0007669"/>
    <property type="project" value="UniProtKB-KW"/>
</dbReference>
<protein>
    <recommendedName>
        <fullName evidence="10">Fluoride-specific ion channel FluC</fullName>
    </recommendedName>
</protein>
<feature type="binding site" evidence="10">
    <location>
        <position position="62"/>
    </location>
    <ligand>
        <name>Na(+)</name>
        <dbReference type="ChEBI" id="CHEBI:29101"/>
        <note>structural</note>
    </ligand>
</feature>
<evidence type="ECO:0000256" key="5">
    <source>
        <dbReference type="ARBA" id="ARBA00023136"/>
    </source>
</evidence>
<dbReference type="PATRIC" id="fig|1423760.3.peg.2041"/>
<feature type="transmembrane region" description="Helical" evidence="10">
    <location>
        <begin position="56"/>
        <end position="78"/>
    </location>
</feature>
<reference evidence="11 12" key="1">
    <citation type="journal article" date="2015" name="Genome Announc.">
        <title>Expanding the biotechnology potential of lactobacilli through comparative genomics of 213 strains and associated genera.</title>
        <authorList>
            <person name="Sun Z."/>
            <person name="Harris H.M."/>
            <person name="McCann A."/>
            <person name="Guo C."/>
            <person name="Argimon S."/>
            <person name="Zhang W."/>
            <person name="Yang X."/>
            <person name="Jeffery I.B."/>
            <person name="Cooney J.C."/>
            <person name="Kagawa T.F."/>
            <person name="Liu W."/>
            <person name="Song Y."/>
            <person name="Salvetti E."/>
            <person name="Wrobel A."/>
            <person name="Rasinkangas P."/>
            <person name="Parkhill J."/>
            <person name="Rea M.C."/>
            <person name="O'Sullivan O."/>
            <person name="Ritari J."/>
            <person name="Douillard F.P."/>
            <person name="Paul Ross R."/>
            <person name="Yang R."/>
            <person name="Briner A.E."/>
            <person name="Felis G.E."/>
            <person name="de Vos W.M."/>
            <person name="Barrangou R."/>
            <person name="Klaenhammer T.R."/>
            <person name="Caufield P.W."/>
            <person name="Cui Y."/>
            <person name="Zhang H."/>
            <person name="O'Toole P.W."/>
        </authorList>
    </citation>
    <scope>NUCLEOTIDE SEQUENCE [LARGE SCALE GENOMIC DNA]</scope>
    <source>
        <strain evidence="11 12">DSM 15946</strain>
    </source>
</reference>
<keyword evidence="10" id="KW-0813">Transport</keyword>
<dbReference type="InterPro" id="IPR003691">
    <property type="entry name" value="FluC"/>
</dbReference>
<dbReference type="EMBL" id="AZFK01000004">
    <property type="protein sequence ID" value="KRL92504.1"/>
    <property type="molecule type" value="Genomic_DNA"/>
</dbReference>
<dbReference type="HAMAP" id="MF_00454">
    <property type="entry name" value="FluC"/>
    <property type="match status" value="1"/>
</dbReference>
<organism evidence="11 12">
    <name type="scientific">Limosilactobacillus ingluviei DSM 15946</name>
    <dbReference type="NCBI Taxonomy" id="1423760"/>
    <lineage>
        <taxon>Bacteria</taxon>
        <taxon>Bacillati</taxon>
        <taxon>Bacillota</taxon>
        <taxon>Bacilli</taxon>
        <taxon>Lactobacillales</taxon>
        <taxon>Lactobacillaceae</taxon>
        <taxon>Limosilactobacillus</taxon>
    </lineage>
</organism>
<keyword evidence="4 10" id="KW-1133">Transmembrane helix</keyword>
<comment type="caution">
    <text evidence="11">The sequence shown here is derived from an EMBL/GenBank/DDBJ whole genome shotgun (WGS) entry which is preliminary data.</text>
</comment>
<comment type="activity regulation">
    <text evidence="10">Na(+) is not transported, but it plays an essential structural role and its presence is essential for fluoride channel function.</text>
</comment>
<keyword evidence="10" id="KW-0915">Sodium</keyword>
<dbReference type="Proteomes" id="UP000050816">
    <property type="component" value="Unassembled WGS sequence"/>
</dbReference>
<comment type="function">
    <text evidence="9 10">Fluoride-specific ion channel. Important for reducing fluoride concentration in the cell, thus reducing its toxicity.</text>
</comment>
<feature type="binding site" evidence="10">
    <location>
        <position position="65"/>
    </location>
    <ligand>
        <name>Na(+)</name>
        <dbReference type="ChEBI" id="CHEBI:29101"/>
        <note>structural</note>
    </ligand>
</feature>
<evidence type="ECO:0000256" key="9">
    <source>
        <dbReference type="ARBA" id="ARBA00049940"/>
    </source>
</evidence>
<dbReference type="Pfam" id="PF02537">
    <property type="entry name" value="CRCB"/>
    <property type="match status" value="1"/>
</dbReference>
<feature type="transmembrane region" description="Helical" evidence="10">
    <location>
        <begin position="30"/>
        <end position="49"/>
    </location>
</feature>
<evidence type="ECO:0000256" key="6">
    <source>
        <dbReference type="ARBA" id="ARBA00023303"/>
    </source>
</evidence>
<keyword evidence="6 10" id="KW-0407">Ion channel</keyword>
<evidence type="ECO:0000256" key="3">
    <source>
        <dbReference type="ARBA" id="ARBA00022692"/>
    </source>
</evidence>
<proteinExistence type="inferred from homology"/>
<dbReference type="GO" id="GO:0140114">
    <property type="term" value="P:cellular detoxification of fluoride"/>
    <property type="evidence" value="ECO:0007669"/>
    <property type="project" value="UniProtKB-UniRule"/>
</dbReference>
<comment type="catalytic activity">
    <reaction evidence="8">
        <text>fluoride(in) = fluoride(out)</text>
        <dbReference type="Rhea" id="RHEA:76159"/>
        <dbReference type="ChEBI" id="CHEBI:17051"/>
    </reaction>
    <physiologicalReaction direction="left-to-right" evidence="8">
        <dbReference type="Rhea" id="RHEA:76160"/>
    </physiologicalReaction>
</comment>
<evidence type="ECO:0000313" key="11">
    <source>
        <dbReference type="EMBL" id="KRL92504.1"/>
    </source>
</evidence>
<keyword evidence="10" id="KW-0479">Metal-binding</keyword>
<keyword evidence="5 10" id="KW-0472">Membrane</keyword>
<sequence>MIAISVAAAVGAWLRWRVTRLVRTYQRGQWPLATFIINISGSFCLGLSLASPWAWLTTGLLGGFTTFSTFATEIVALFDDGHFWQAVSVMILSVSFGLVAVALGWWATPFK</sequence>
<dbReference type="GO" id="GO:0005886">
    <property type="term" value="C:plasma membrane"/>
    <property type="evidence" value="ECO:0007669"/>
    <property type="project" value="UniProtKB-SubCell"/>
</dbReference>
<dbReference type="RefSeq" id="WP_056953349.1">
    <property type="nucleotide sequence ID" value="NZ_AZFK01000004.1"/>
</dbReference>
<comment type="similarity">
    <text evidence="7 10">Belongs to the fluoride channel Fluc/FEX (TC 1.A.43) family.</text>
</comment>
<evidence type="ECO:0000256" key="8">
    <source>
        <dbReference type="ARBA" id="ARBA00035585"/>
    </source>
</evidence>
<evidence type="ECO:0000256" key="2">
    <source>
        <dbReference type="ARBA" id="ARBA00022475"/>
    </source>
</evidence>
<evidence type="ECO:0000256" key="10">
    <source>
        <dbReference type="HAMAP-Rule" id="MF_00454"/>
    </source>
</evidence>
<evidence type="ECO:0000256" key="4">
    <source>
        <dbReference type="ARBA" id="ARBA00022989"/>
    </source>
</evidence>
<dbReference type="PANTHER" id="PTHR28259">
    <property type="entry name" value="FLUORIDE EXPORT PROTEIN 1-RELATED"/>
    <property type="match status" value="1"/>
</dbReference>
<evidence type="ECO:0000313" key="12">
    <source>
        <dbReference type="Proteomes" id="UP000050816"/>
    </source>
</evidence>
<accession>A0A0R1UMD8</accession>
<evidence type="ECO:0000256" key="7">
    <source>
        <dbReference type="ARBA" id="ARBA00035120"/>
    </source>
</evidence>
<gene>
    <name evidence="10" type="primary">fluC</name>
    <name evidence="10" type="synonym">crcB</name>
    <name evidence="11" type="ORF">FC43_GL001952</name>
</gene>
<keyword evidence="2 10" id="KW-1003">Cell membrane</keyword>
<dbReference type="GO" id="GO:0062054">
    <property type="term" value="F:fluoride channel activity"/>
    <property type="evidence" value="ECO:0007669"/>
    <property type="project" value="UniProtKB-UniRule"/>
</dbReference>
<name>A0A0R1UMD8_9LACO</name>
<keyword evidence="3 10" id="KW-0812">Transmembrane</keyword>
<evidence type="ECO:0000256" key="1">
    <source>
        <dbReference type="ARBA" id="ARBA00004651"/>
    </source>
</evidence>
<dbReference type="PANTHER" id="PTHR28259:SF1">
    <property type="entry name" value="FLUORIDE EXPORT PROTEIN 1-RELATED"/>
    <property type="match status" value="1"/>
</dbReference>
<comment type="subcellular location">
    <subcellularLocation>
        <location evidence="1 10">Cell membrane</location>
        <topology evidence="1 10">Multi-pass membrane protein</topology>
    </subcellularLocation>
</comment>
<keyword evidence="10" id="KW-0406">Ion transport</keyword>
<feature type="transmembrane region" description="Helical" evidence="10">
    <location>
        <begin position="84"/>
        <end position="107"/>
    </location>
</feature>